<dbReference type="AlphaFoldDB" id="B9DXN3"/>
<dbReference type="Proteomes" id="UP000007969">
    <property type="component" value="Chromosome"/>
</dbReference>
<protein>
    <submittedName>
        <fullName evidence="1">Uncharacterized protein</fullName>
    </submittedName>
</protein>
<sequence length="105" mass="11903">MNFTSFITSEVSQALAGFCPLIYDLTISPFRALIPHNGGRRNNFKGGTCVADYKKLYYKMFNAVTDAEKLVSQVACMMRTVQQECEETYMDADDTPLRLTDKPEE</sequence>
<proteinExistence type="predicted"/>
<reference evidence="2" key="1">
    <citation type="submission" date="2005-09" db="EMBL/GenBank/DDBJ databases">
        <title>Complete genome sequence of Clostridium kluyveri and comparative genomics of Clostridia species.</title>
        <authorList>
            <person name="Inui M."/>
            <person name="Nonaka H."/>
            <person name="Shinoda Y."/>
            <person name="Ikenaga Y."/>
            <person name="Abe M."/>
            <person name="Naito K."/>
            <person name="Vertes A.A."/>
            <person name="Yukawa H."/>
        </authorList>
    </citation>
    <scope>NUCLEOTIDE SEQUENCE [LARGE SCALE GENOMIC DNA]</scope>
    <source>
        <strain evidence="2">NBRC 12016</strain>
    </source>
</reference>
<evidence type="ECO:0000313" key="1">
    <source>
        <dbReference type="EMBL" id="BAH08476.1"/>
    </source>
</evidence>
<dbReference type="KEGG" id="ckr:CKR_3425"/>
<dbReference type="HOGENOM" id="CLU_2231899_0_0_9"/>
<dbReference type="EMBL" id="AP009049">
    <property type="protein sequence ID" value="BAH08476.1"/>
    <property type="molecule type" value="Genomic_DNA"/>
</dbReference>
<gene>
    <name evidence="1" type="ordered locus">CKR_3425</name>
</gene>
<accession>B9DXN3</accession>
<organism evidence="1 2">
    <name type="scientific">Clostridium kluyveri (strain NBRC 12016)</name>
    <dbReference type="NCBI Taxonomy" id="583346"/>
    <lineage>
        <taxon>Bacteria</taxon>
        <taxon>Bacillati</taxon>
        <taxon>Bacillota</taxon>
        <taxon>Clostridia</taxon>
        <taxon>Eubacteriales</taxon>
        <taxon>Clostridiaceae</taxon>
        <taxon>Clostridium</taxon>
    </lineage>
</organism>
<evidence type="ECO:0000313" key="2">
    <source>
        <dbReference type="Proteomes" id="UP000007969"/>
    </source>
</evidence>
<name>B9DXN3_CLOK1</name>